<comment type="pathway">
    <text evidence="4">Cofactor biosynthesis; riboflavin biosynthesis; 2-hydroxy-3-oxobutyl phosphate from D-ribulose 5-phosphate: step 1/1.</text>
</comment>
<keyword evidence="9 14" id="KW-0547">Nucleotide-binding</keyword>
<keyword evidence="11 14" id="KW-0862">Zinc</keyword>
<feature type="active site" description="Proton acceptor" evidence="14">
    <location>
        <position position="330"/>
    </location>
</feature>
<keyword evidence="10 14" id="KW-0378">Hydrolase</keyword>
<dbReference type="PANTHER" id="PTHR21327:SF18">
    <property type="entry name" value="3,4-DIHYDROXY-2-BUTANONE 4-PHOSPHATE SYNTHASE"/>
    <property type="match status" value="1"/>
</dbReference>
<protein>
    <recommendedName>
        <fullName evidence="14">GTP cyclohydrolase-2</fullName>
        <ecNumber evidence="14">3.5.4.25</ecNumber>
    </recommendedName>
    <alternativeName>
        <fullName evidence="14">GTP cyclohydrolase II</fullName>
    </alternativeName>
</protein>
<keyword evidence="8 14" id="KW-0479">Metal-binding</keyword>
<comment type="function">
    <text evidence="2">Catalyzes the conversion of D-ribulose 5-phosphate to formate and 3,4-dihydroxy-2-butanone 4-phosphate.</text>
</comment>
<gene>
    <name evidence="16" type="primary">ribBA</name>
    <name evidence="14" type="synonym">ribA</name>
    <name evidence="16" type="ORF">MSZNOR_4985</name>
</gene>
<feature type="active site" description="Nucleophile" evidence="14">
    <location>
        <position position="332"/>
    </location>
</feature>
<feature type="binding site" evidence="14">
    <location>
        <position position="353"/>
    </location>
    <ligand>
        <name>GTP</name>
        <dbReference type="ChEBI" id="CHEBI:37565"/>
    </ligand>
</feature>
<evidence type="ECO:0000256" key="6">
    <source>
        <dbReference type="ARBA" id="ARBA00008976"/>
    </source>
</evidence>
<name>A0ABM9I9J4_9GAMM</name>
<keyword evidence="12 14" id="KW-0342">GTP-binding</keyword>
<evidence type="ECO:0000256" key="1">
    <source>
        <dbReference type="ARBA" id="ARBA00000141"/>
    </source>
</evidence>
<dbReference type="HAMAP" id="MF_00179">
    <property type="entry name" value="RibA"/>
    <property type="match status" value="1"/>
</dbReference>
<evidence type="ECO:0000256" key="10">
    <source>
        <dbReference type="ARBA" id="ARBA00022801"/>
    </source>
</evidence>
<dbReference type="InterPro" id="IPR017945">
    <property type="entry name" value="DHBP_synth_RibB-like_a/b_dom"/>
</dbReference>
<sequence length="418" mass="45118">MPYDSIETALEAIRSGAFVVVMDDASRENTGFLVIGAEKITTKTMAFLLRHTRGIIYTALTDERLDALQLPKTSGIHGEARHAASAVSVDFNTAVDLGLSAADRSATVRALADPTIGPERFTRPGHVFPVRARRHGVLEHPGQAEAAVDLARLAGLYPAAALSTIAADDGSPVCGSALLAFAQEHWLPIVSVADLLAYRRRTERSIEHIAEARLPTSAGSFTAHVYRSLLDGSEHLALVKGQVRGEDNVLVRIHSECLTGDVFGSLRCDCGNQLKMALTQIERAGSGVLVYLRGHEGRGIGLAHKLRAYGLQDQGRDTVEANLDLGLPVDSRRYDVGAQILADLGVNTLRLMSNNPVKFAQLEDYGLKIVGRVPLEAAPNRENLVYLRTKSEKLGHWLNLDGWPLNAHNGANVPLSAE</sequence>
<dbReference type="InterPro" id="IPR036144">
    <property type="entry name" value="RibA-like_sf"/>
</dbReference>
<evidence type="ECO:0000256" key="8">
    <source>
        <dbReference type="ARBA" id="ARBA00022723"/>
    </source>
</evidence>
<dbReference type="Pfam" id="PF00926">
    <property type="entry name" value="DHBP_synthase"/>
    <property type="match status" value="1"/>
</dbReference>
<feature type="binding site" evidence="14">
    <location>
        <position position="273"/>
    </location>
    <ligand>
        <name>GTP</name>
        <dbReference type="ChEBI" id="CHEBI:37565"/>
    </ligand>
</feature>
<evidence type="ECO:0000256" key="13">
    <source>
        <dbReference type="ARBA" id="ARBA00049295"/>
    </source>
</evidence>
<dbReference type="InterPro" id="IPR000926">
    <property type="entry name" value="RibA"/>
</dbReference>
<evidence type="ECO:0000256" key="4">
    <source>
        <dbReference type="ARBA" id="ARBA00004904"/>
    </source>
</evidence>
<feature type="binding site" evidence="14">
    <location>
        <begin position="296"/>
        <end position="298"/>
    </location>
    <ligand>
        <name>GTP</name>
        <dbReference type="ChEBI" id="CHEBI:37565"/>
    </ligand>
</feature>
<keyword evidence="7 14" id="KW-0686">Riboflavin biosynthesis</keyword>
<feature type="binding site" evidence="14">
    <location>
        <position position="268"/>
    </location>
    <ligand>
        <name>Zn(2+)</name>
        <dbReference type="ChEBI" id="CHEBI:29105"/>
        <note>catalytic</note>
    </ligand>
</feature>
<dbReference type="PANTHER" id="PTHR21327">
    <property type="entry name" value="GTP CYCLOHYDROLASE II-RELATED"/>
    <property type="match status" value="1"/>
</dbReference>
<reference evidence="16 17" key="1">
    <citation type="submission" date="2023-03" db="EMBL/GenBank/DDBJ databases">
        <authorList>
            <person name="Pearce D."/>
        </authorList>
    </citation>
    <scope>NUCLEOTIDE SEQUENCE [LARGE SCALE GENOMIC DNA]</scope>
    <source>
        <strain evidence="16">Msz</strain>
    </source>
</reference>
<accession>A0ABM9I9J4</accession>
<evidence type="ECO:0000256" key="12">
    <source>
        <dbReference type="ARBA" id="ARBA00023134"/>
    </source>
</evidence>
<organism evidence="16 17">
    <name type="scientific">Methylocaldum szegediense</name>
    <dbReference type="NCBI Taxonomy" id="73780"/>
    <lineage>
        <taxon>Bacteria</taxon>
        <taxon>Pseudomonadati</taxon>
        <taxon>Pseudomonadota</taxon>
        <taxon>Gammaproteobacteria</taxon>
        <taxon>Methylococcales</taxon>
        <taxon>Methylococcaceae</taxon>
        <taxon>Methylocaldum</taxon>
    </lineage>
</organism>
<feature type="domain" description="GTP cyclohydrolase II" evidence="15">
    <location>
        <begin position="208"/>
        <end position="374"/>
    </location>
</feature>
<evidence type="ECO:0000259" key="15">
    <source>
        <dbReference type="Pfam" id="PF00925"/>
    </source>
</evidence>
<comment type="function">
    <text evidence="14">Catalyzes the conversion of GTP to 2,5-diamino-6-ribosylamino-4(3H)-pyrimidinone 5'-phosphate (DARP), formate and pyrophosphate.</text>
</comment>
<dbReference type="SUPFAM" id="SSF142695">
    <property type="entry name" value="RibA-like"/>
    <property type="match status" value="1"/>
</dbReference>
<comment type="cofactor">
    <cofactor evidence="14">
        <name>Zn(2+)</name>
        <dbReference type="ChEBI" id="CHEBI:29105"/>
    </cofactor>
    <text evidence="14">Binds 1 zinc ion per subunit.</text>
</comment>
<dbReference type="EC" id="3.5.4.25" evidence="14"/>
<comment type="similarity">
    <text evidence="6">In the C-terminal section; belongs to the GTP cyclohydrolase II family.</text>
</comment>
<dbReference type="RefSeq" id="WP_051331370.1">
    <property type="nucleotide sequence ID" value="NZ_OX458333.1"/>
</dbReference>
<feature type="binding site" evidence="14">
    <location>
        <position position="270"/>
    </location>
    <ligand>
        <name>Zn(2+)</name>
        <dbReference type="ChEBI" id="CHEBI:29105"/>
        <note>catalytic</note>
    </ligand>
</feature>
<dbReference type="Proteomes" id="UP001162030">
    <property type="component" value="Chromosome"/>
</dbReference>
<proteinExistence type="inferred from homology"/>
<dbReference type="GO" id="GO:0003935">
    <property type="term" value="F:GTP cyclohydrolase II activity"/>
    <property type="evidence" value="ECO:0007669"/>
    <property type="project" value="UniProtKB-EC"/>
</dbReference>
<comment type="pathway">
    <text evidence="3 14">Cofactor biosynthesis; riboflavin biosynthesis; 5-amino-6-(D-ribitylamino)uracil from GTP: step 1/4.</text>
</comment>
<dbReference type="SUPFAM" id="SSF55821">
    <property type="entry name" value="YrdC/RibB"/>
    <property type="match status" value="1"/>
</dbReference>
<dbReference type="InterPro" id="IPR032677">
    <property type="entry name" value="GTP_cyclohydro_II"/>
</dbReference>
<dbReference type="PIRSF" id="PIRSF001259">
    <property type="entry name" value="RibA"/>
    <property type="match status" value="1"/>
</dbReference>
<evidence type="ECO:0000256" key="11">
    <source>
        <dbReference type="ARBA" id="ARBA00022833"/>
    </source>
</evidence>
<keyword evidence="16" id="KW-0456">Lyase</keyword>
<dbReference type="Gene3D" id="3.40.50.10990">
    <property type="entry name" value="GTP cyclohydrolase II"/>
    <property type="match status" value="1"/>
</dbReference>
<comment type="catalytic activity">
    <reaction evidence="13 14">
        <text>GTP + 4 H2O = 2,5-diamino-6-hydroxy-4-(5-phosphoribosylamino)-pyrimidine + formate + 2 phosphate + 3 H(+)</text>
        <dbReference type="Rhea" id="RHEA:23704"/>
        <dbReference type="ChEBI" id="CHEBI:15377"/>
        <dbReference type="ChEBI" id="CHEBI:15378"/>
        <dbReference type="ChEBI" id="CHEBI:15740"/>
        <dbReference type="ChEBI" id="CHEBI:37565"/>
        <dbReference type="ChEBI" id="CHEBI:43474"/>
        <dbReference type="ChEBI" id="CHEBI:58614"/>
        <dbReference type="EC" id="3.5.4.25"/>
    </reaction>
</comment>
<comment type="catalytic activity">
    <reaction evidence="1">
        <text>D-ribulose 5-phosphate = (2S)-2-hydroxy-3-oxobutyl phosphate + formate + H(+)</text>
        <dbReference type="Rhea" id="RHEA:18457"/>
        <dbReference type="ChEBI" id="CHEBI:15378"/>
        <dbReference type="ChEBI" id="CHEBI:15740"/>
        <dbReference type="ChEBI" id="CHEBI:58121"/>
        <dbReference type="ChEBI" id="CHEBI:58830"/>
        <dbReference type="EC" id="4.1.99.12"/>
    </reaction>
</comment>
<evidence type="ECO:0000256" key="2">
    <source>
        <dbReference type="ARBA" id="ARBA00002284"/>
    </source>
</evidence>
<dbReference type="CDD" id="cd00641">
    <property type="entry name" value="GTP_cyclohydro2"/>
    <property type="match status" value="1"/>
</dbReference>
<evidence type="ECO:0000256" key="14">
    <source>
        <dbReference type="HAMAP-Rule" id="MF_00179"/>
    </source>
</evidence>
<keyword evidence="17" id="KW-1185">Reference proteome</keyword>
<evidence type="ECO:0000256" key="9">
    <source>
        <dbReference type="ARBA" id="ARBA00022741"/>
    </source>
</evidence>
<feature type="binding site" evidence="14">
    <location>
        <begin position="252"/>
        <end position="256"/>
    </location>
    <ligand>
        <name>GTP</name>
        <dbReference type="ChEBI" id="CHEBI:37565"/>
    </ligand>
</feature>
<evidence type="ECO:0000313" key="16">
    <source>
        <dbReference type="EMBL" id="CAI8975188.1"/>
    </source>
</evidence>
<evidence type="ECO:0000313" key="17">
    <source>
        <dbReference type="Proteomes" id="UP001162030"/>
    </source>
</evidence>
<comment type="similarity">
    <text evidence="14">Belongs to the GTP cyclohydrolase II family.</text>
</comment>
<evidence type="ECO:0000256" key="3">
    <source>
        <dbReference type="ARBA" id="ARBA00004853"/>
    </source>
</evidence>
<feature type="binding site" evidence="14">
    <location>
        <position position="257"/>
    </location>
    <ligand>
        <name>Zn(2+)</name>
        <dbReference type="ChEBI" id="CHEBI:29105"/>
        <note>catalytic</note>
    </ligand>
</feature>
<dbReference type="NCBIfam" id="NF001591">
    <property type="entry name" value="PRK00393.1"/>
    <property type="match status" value="1"/>
</dbReference>
<dbReference type="EMBL" id="OX458333">
    <property type="protein sequence ID" value="CAI8975188.1"/>
    <property type="molecule type" value="Genomic_DNA"/>
</dbReference>
<comment type="similarity">
    <text evidence="5">In the N-terminal section; belongs to the DHBP synthase family.</text>
</comment>
<dbReference type="GO" id="GO:0008686">
    <property type="term" value="F:3,4-dihydroxy-2-butanone-4-phosphate synthase activity"/>
    <property type="evidence" value="ECO:0007669"/>
    <property type="project" value="UniProtKB-EC"/>
</dbReference>
<dbReference type="Pfam" id="PF00925">
    <property type="entry name" value="GTP_cyclohydro2"/>
    <property type="match status" value="1"/>
</dbReference>
<feature type="binding site" evidence="14">
    <location>
        <position position="358"/>
    </location>
    <ligand>
        <name>GTP</name>
        <dbReference type="ChEBI" id="CHEBI:37565"/>
    </ligand>
</feature>
<evidence type="ECO:0000256" key="7">
    <source>
        <dbReference type="ARBA" id="ARBA00022619"/>
    </source>
</evidence>
<dbReference type="Gene3D" id="3.90.870.10">
    <property type="entry name" value="DHBP synthase"/>
    <property type="match status" value="1"/>
</dbReference>
<feature type="binding site" evidence="14">
    <location>
        <position position="318"/>
    </location>
    <ligand>
        <name>GTP</name>
        <dbReference type="ChEBI" id="CHEBI:37565"/>
    </ligand>
</feature>
<evidence type="ECO:0000256" key="5">
    <source>
        <dbReference type="ARBA" id="ARBA00005520"/>
    </source>
</evidence>
<dbReference type="NCBIfam" id="TIGR00505">
    <property type="entry name" value="ribA"/>
    <property type="match status" value="1"/>
</dbReference>
<dbReference type="InterPro" id="IPR000422">
    <property type="entry name" value="DHBP_synthase_RibB"/>
</dbReference>